<protein>
    <submittedName>
        <fullName evidence="1">Acyltransferase ChoActase/COT/CPT</fullName>
    </submittedName>
</protein>
<dbReference type="EMBL" id="MU118117">
    <property type="protein sequence ID" value="KAF9644839.1"/>
    <property type="molecule type" value="Genomic_DNA"/>
</dbReference>
<keyword evidence="1" id="KW-0808">Transferase</keyword>
<comment type="caution">
    <text evidence="1">The sequence shown here is derived from an EMBL/GenBank/DDBJ whole genome shotgun (WGS) entry which is preliminary data.</text>
</comment>
<gene>
    <name evidence="1" type="ORF">BDM02DRAFT_3121264</name>
</gene>
<evidence type="ECO:0000313" key="1">
    <source>
        <dbReference type="EMBL" id="KAF9644839.1"/>
    </source>
</evidence>
<reference evidence="1" key="2">
    <citation type="journal article" date="2020" name="Nat. Commun.">
        <title>Large-scale genome sequencing of mycorrhizal fungi provides insights into the early evolution of symbiotic traits.</title>
        <authorList>
            <person name="Miyauchi S."/>
            <person name="Kiss E."/>
            <person name="Kuo A."/>
            <person name="Drula E."/>
            <person name="Kohler A."/>
            <person name="Sanchez-Garcia M."/>
            <person name="Morin E."/>
            <person name="Andreopoulos B."/>
            <person name="Barry K.W."/>
            <person name="Bonito G."/>
            <person name="Buee M."/>
            <person name="Carver A."/>
            <person name="Chen C."/>
            <person name="Cichocki N."/>
            <person name="Clum A."/>
            <person name="Culley D."/>
            <person name="Crous P.W."/>
            <person name="Fauchery L."/>
            <person name="Girlanda M."/>
            <person name="Hayes R.D."/>
            <person name="Keri Z."/>
            <person name="LaButti K."/>
            <person name="Lipzen A."/>
            <person name="Lombard V."/>
            <person name="Magnuson J."/>
            <person name="Maillard F."/>
            <person name="Murat C."/>
            <person name="Nolan M."/>
            <person name="Ohm R.A."/>
            <person name="Pangilinan J."/>
            <person name="Pereira M.F."/>
            <person name="Perotto S."/>
            <person name="Peter M."/>
            <person name="Pfister S."/>
            <person name="Riley R."/>
            <person name="Sitrit Y."/>
            <person name="Stielow J.B."/>
            <person name="Szollosi G."/>
            <person name="Zifcakova L."/>
            <person name="Stursova M."/>
            <person name="Spatafora J.W."/>
            <person name="Tedersoo L."/>
            <person name="Vaario L.M."/>
            <person name="Yamada A."/>
            <person name="Yan M."/>
            <person name="Wang P."/>
            <person name="Xu J."/>
            <person name="Bruns T."/>
            <person name="Baldrian P."/>
            <person name="Vilgalys R."/>
            <person name="Dunand C."/>
            <person name="Henrissat B."/>
            <person name="Grigoriev I.V."/>
            <person name="Hibbett D."/>
            <person name="Nagy L.G."/>
            <person name="Martin F.M."/>
        </authorList>
    </citation>
    <scope>NUCLEOTIDE SEQUENCE</scope>
    <source>
        <strain evidence="1">P2</strain>
    </source>
</reference>
<reference evidence="1" key="1">
    <citation type="submission" date="2019-10" db="EMBL/GenBank/DDBJ databases">
        <authorList>
            <consortium name="DOE Joint Genome Institute"/>
            <person name="Kuo A."/>
            <person name="Miyauchi S."/>
            <person name="Kiss E."/>
            <person name="Drula E."/>
            <person name="Kohler A."/>
            <person name="Sanchez-Garcia M."/>
            <person name="Andreopoulos B."/>
            <person name="Barry K.W."/>
            <person name="Bonito G."/>
            <person name="Buee M."/>
            <person name="Carver A."/>
            <person name="Chen C."/>
            <person name="Cichocki N."/>
            <person name="Clum A."/>
            <person name="Culley D."/>
            <person name="Crous P.W."/>
            <person name="Fauchery L."/>
            <person name="Girlanda M."/>
            <person name="Hayes R."/>
            <person name="Keri Z."/>
            <person name="Labutti K."/>
            <person name="Lipzen A."/>
            <person name="Lombard V."/>
            <person name="Magnuson J."/>
            <person name="Maillard F."/>
            <person name="Morin E."/>
            <person name="Murat C."/>
            <person name="Nolan M."/>
            <person name="Ohm R."/>
            <person name="Pangilinan J."/>
            <person name="Pereira M."/>
            <person name="Perotto S."/>
            <person name="Peter M."/>
            <person name="Riley R."/>
            <person name="Sitrit Y."/>
            <person name="Stielow B."/>
            <person name="Szollosi G."/>
            <person name="Zifcakova L."/>
            <person name="Stursova M."/>
            <person name="Spatafora J.W."/>
            <person name="Tedersoo L."/>
            <person name="Vaario L.-M."/>
            <person name="Yamada A."/>
            <person name="Yan M."/>
            <person name="Wang P."/>
            <person name="Xu J."/>
            <person name="Bruns T."/>
            <person name="Baldrian P."/>
            <person name="Vilgalys R."/>
            <person name="Henrissat B."/>
            <person name="Grigoriev I.V."/>
            <person name="Hibbett D."/>
            <person name="Nagy L.G."/>
            <person name="Martin F.M."/>
        </authorList>
    </citation>
    <scope>NUCLEOTIDE SEQUENCE</scope>
    <source>
        <strain evidence="1">P2</strain>
    </source>
</reference>
<sequence length="649" mass="73039">MPPVSTYPTSGCLFRSAFGVRRITTLSSPTTMPPANWKAKAPLSLPGPTFAAQARLPKLPVPQLEQSLRKLKESLKPIAHSAEEYDAVVAKVDDFAEGLAPKLHERLLKRRDETNHWLEEWWDNDAYLAYRDSVVVNVSYFYGFEDQPSHLPQTQASRAANLIRAAMLFRKKFKLGQVPPEGPKDDPWCMDTWRWMFDCCRVPGIGGKDWSVTYAKEGDTGDSGHVVLIRKGRFWRLDPFKDGKLLSSQDLERQIRHVLDSTTHEYPAIGTLTASNRDVWAKDYERLRSDPHNANIIDTIHSSAFIVCLDTERPSNAIEFSRGLWHGAVTWTDKGVQLGLCNRWVDKPVEFIVFGNAKAGIMGEHSVMDGTPTVTLCDQVVRVIKDPAFDQGSETSTVVPVALDFHVSPQTEQAIKNATDAAFELVDSQAMSFHLTKYGKAAIKRFQTSPDSWAQMIIQLAYARLLRSLGQKRQGGTYESATTRKFYKGRTEVIRTVSSESEAFVESMLNPSATWGKRKALFREAAKKHIEIAKAAGSGQGFDRHLMGLKKVMEKDEVDTVALFDDPVFKRSQHWVLSTSAIFSGIFEAYGWGEVVPDGFGVAYMTGFDDRLMYTITSRNEMPNKEFCEEIAKAADDLYELFMMEDARM</sequence>
<keyword evidence="1" id="KW-0012">Acyltransferase</keyword>
<accession>A0ACB6Z5Q3</accession>
<evidence type="ECO:0000313" key="2">
    <source>
        <dbReference type="Proteomes" id="UP000886501"/>
    </source>
</evidence>
<proteinExistence type="predicted"/>
<organism evidence="1 2">
    <name type="scientific">Thelephora ganbajun</name>
    <name type="common">Ganba fungus</name>
    <dbReference type="NCBI Taxonomy" id="370292"/>
    <lineage>
        <taxon>Eukaryota</taxon>
        <taxon>Fungi</taxon>
        <taxon>Dikarya</taxon>
        <taxon>Basidiomycota</taxon>
        <taxon>Agaricomycotina</taxon>
        <taxon>Agaricomycetes</taxon>
        <taxon>Thelephorales</taxon>
        <taxon>Thelephoraceae</taxon>
        <taxon>Thelephora</taxon>
    </lineage>
</organism>
<keyword evidence="2" id="KW-1185">Reference proteome</keyword>
<name>A0ACB6Z5Q3_THEGA</name>
<dbReference type="Proteomes" id="UP000886501">
    <property type="component" value="Unassembled WGS sequence"/>
</dbReference>